<reference evidence="3" key="1">
    <citation type="journal article" date="2019" name="Int. J. Syst. Evol. Microbiol.">
        <title>The Global Catalogue of Microorganisms (GCM) 10K type strain sequencing project: providing services to taxonomists for standard genome sequencing and annotation.</title>
        <authorList>
            <consortium name="The Broad Institute Genomics Platform"/>
            <consortium name="The Broad Institute Genome Sequencing Center for Infectious Disease"/>
            <person name="Wu L."/>
            <person name="Ma J."/>
        </authorList>
    </citation>
    <scope>NUCLEOTIDE SEQUENCE [LARGE SCALE GENOMIC DNA]</scope>
    <source>
        <strain evidence="3">CCUG 43304</strain>
    </source>
</reference>
<keyword evidence="1" id="KW-1133">Transmembrane helix</keyword>
<evidence type="ECO:0000313" key="2">
    <source>
        <dbReference type="EMBL" id="MFC6356583.1"/>
    </source>
</evidence>
<protein>
    <submittedName>
        <fullName evidence="2">Uncharacterized protein</fullName>
    </submittedName>
</protein>
<sequence>MTLAVVGLVFAVLVIVNPSSPSAMLFVPLMILFVVLSALLLIDIERSRRRNGSR</sequence>
<accession>A0ABW1VFM4</accession>
<name>A0ABW1VFM4_9MICO</name>
<evidence type="ECO:0000313" key="3">
    <source>
        <dbReference type="Proteomes" id="UP001596306"/>
    </source>
</evidence>
<dbReference type="EMBL" id="JBHSTP010000002">
    <property type="protein sequence ID" value="MFC6356583.1"/>
    <property type="molecule type" value="Genomic_DNA"/>
</dbReference>
<keyword evidence="3" id="KW-1185">Reference proteome</keyword>
<dbReference type="RefSeq" id="WP_386731208.1">
    <property type="nucleotide sequence ID" value="NZ_JBHSTP010000002.1"/>
</dbReference>
<dbReference type="Proteomes" id="UP001596306">
    <property type="component" value="Unassembled WGS sequence"/>
</dbReference>
<comment type="caution">
    <text evidence="2">The sequence shown here is derived from an EMBL/GenBank/DDBJ whole genome shotgun (WGS) entry which is preliminary data.</text>
</comment>
<organism evidence="2 3">
    <name type="scientific">Luethyella okanaganae</name>
    <dbReference type="NCBI Taxonomy" id="69372"/>
    <lineage>
        <taxon>Bacteria</taxon>
        <taxon>Bacillati</taxon>
        <taxon>Actinomycetota</taxon>
        <taxon>Actinomycetes</taxon>
        <taxon>Micrococcales</taxon>
        <taxon>Microbacteriaceae</taxon>
        <taxon>Luethyella</taxon>
    </lineage>
</organism>
<feature type="transmembrane region" description="Helical" evidence="1">
    <location>
        <begin position="28"/>
        <end position="44"/>
    </location>
</feature>
<keyword evidence="1" id="KW-0472">Membrane</keyword>
<keyword evidence="1" id="KW-0812">Transmembrane</keyword>
<proteinExistence type="predicted"/>
<gene>
    <name evidence="2" type="ORF">ACFQB0_10740</name>
</gene>
<evidence type="ECO:0000256" key="1">
    <source>
        <dbReference type="SAM" id="Phobius"/>
    </source>
</evidence>